<dbReference type="EMBL" id="KV876457">
    <property type="protein sequence ID" value="RZR74917.1"/>
    <property type="molecule type" value="Genomic_DNA"/>
</dbReference>
<protein>
    <submittedName>
        <fullName evidence="2">Uncharacterized protein</fullName>
    </submittedName>
</protein>
<gene>
    <name evidence="2" type="ORF">BHM03_00046198</name>
</gene>
<organism evidence="2">
    <name type="scientific">Ensete ventricosum</name>
    <name type="common">Abyssinian banana</name>
    <name type="synonym">Musa ensete</name>
    <dbReference type="NCBI Taxonomy" id="4639"/>
    <lineage>
        <taxon>Eukaryota</taxon>
        <taxon>Viridiplantae</taxon>
        <taxon>Streptophyta</taxon>
        <taxon>Embryophyta</taxon>
        <taxon>Tracheophyta</taxon>
        <taxon>Spermatophyta</taxon>
        <taxon>Magnoliopsida</taxon>
        <taxon>Liliopsida</taxon>
        <taxon>Zingiberales</taxon>
        <taxon>Musaceae</taxon>
        <taxon>Ensete</taxon>
    </lineage>
</organism>
<reference evidence="2" key="1">
    <citation type="journal article" date="2018" name="Data Brief">
        <title>Genome sequence data from 17 accessions of Ensete ventricosum, a staple food crop for millions in Ethiopia.</title>
        <authorList>
            <person name="Yemataw Z."/>
            <person name="Muzemil S."/>
            <person name="Ambachew D."/>
            <person name="Tripathi L."/>
            <person name="Tesfaye K."/>
            <person name="Chala A."/>
            <person name="Farbos A."/>
            <person name="O'Neill P."/>
            <person name="Moore K."/>
            <person name="Grant M."/>
            <person name="Studholme D.J."/>
        </authorList>
    </citation>
    <scope>NUCLEOTIDE SEQUENCE [LARGE SCALE GENOMIC DNA]</scope>
    <source>
        <tissue evidence="2">Leaf</tissue>
    </source>
</reference>
<evidence type="ECO:0000256" key="1">
    <source>
        <dbReference type="SAM" id="MobiDB-lite"/>
    </source>
</evidence>
<name>A0A445MKW1_ENSVE</name>
<proteinExistence type="predicted"/>
<dbReference type="Proteomes" id="UP000290560">
    <property type="component" value="Unassembled WGS sequence"/>
</dbReference>
<evidence type="ECO:0000313" key="2">
    <source>
        <dbReference type="EMBL" id="RZR74917.1"/>
    </source>
</evidence>
<feature type="region of interest" description="Disordered" evidence="1">
    <location>
        <begin position="17"/>
        <end position="45"/>
    </location>
</feature>
<accession>A0A445MKW1</accession>
<feature type="compositionally biased region" description="Basic and acidic residues" evidence="1">
    <location>
        <begin position="113"/>
        <end position="123"/>
    </location>
</feature>
<sequence>MIIEVYSPHKASLRVLLPTGDRSGSSRESGARSPSSPFSSPSGDIARRQAATIEIDHYRSILCSNRVEITLIDGIAYGKAPYRAVRTSPLVDRYANCPLPGDTAEIDRRRSIEGEGEEEEKHTFTNSPSCQSPIVRGSSTGFMARRRRITDGRFLLPRGEKDRGDVRNLIPYRHIDQLLIRARVGKDYQWMESEDMSQRGATTGLPFTCTMLGFGTTHGCSKRTHHSVVPPLGYASHAPC</sequence>
<feature type="compositionally biased region" description="Low complexity" evidence="1">
    <location>
        <begin position="20"/>
        <end position="42"/>
    </location>
</feature>
<dbReference type="AlphaFoldDB" id="A0A445MKW1"/>
<feature type="region of interest" description="Disordered" evidence="1">
    <location>
        <begin position="113"/>
        <end position="137"/>
    </location>
</feature>
<feature type="compositionally biased region" description="Polar residues" evidence="1">
    <location>
        <begin position="124"/>
        <end position="137"/>
    </location>
</feature>